<keyword evidence="1" id="KW-0602">Photosynthesis</keyword>
<accession>A0A6J5FHH4</accession>
<evidence type="ECO:0000259" key="4">
    <source>
        <dbReference type="Pfam" id="PF14870"/>
    </source>
</evidence>
<dbReference type="Proteomes" id="UP000494119">
    <property type="component" value="Unassembled WGS sequence"/>
</dbReference>
<dbReference type="PANTHER" id="PTHR47199">
    <property type="entry name" value="PHOTOSYSTEM II STABILITY/ASSEMBLY FACTOR HCF136, CHLOROPLASTIC"/>
    <property type="match status" value="1"/>
</dbReference>
<protein>
    <submittedName>
        <fullName evidence="5">Ycf48-like protein</fullName>
    </submittedName>
</protein>
<evidence type="ECO:0000256" key="1">
    <source>
        <dbReference type="ARBA" id="ARBA00022531"/>
    </source>
</evidence>
<proteinExistence type="predicted"/>
<evidence type="ECO:0000313" key="6">
    <source>
        <dbReference type="Proteomes" id="UP000494119"/>
    </source>
</evidence>
<dbReference type="EMBL" id="CADIKL010000002">
    <property type="protein sequence ID" value="CAB3778314.1"/>
    <property type="molecule type" value="Genomic_DNA"/>
</dbReference>
<feature type="signal peptide" evidence="3">
    <location>
        <begin position="1"/>
        <end position="19"/>
    </location>
</feature>
<dbReference type="Pfam" id="PF14870">
    <property type="entry name" value="PSII_BNR"/>
    <property type="match status" value="1"/>
</dbReference>
<dbReference type="AlphaFoldDB" id="A0A6J5FHH4"/>
<dbReference type="SUPFAM" id="SSF50939">
    <property type="entry name" value="Sialidases"/>
    <property type="match status" value="1"/>
</dbReference>
<organism evidence="5 6">
    <name type="scientific">Paraburkholderia caffeinitolerans</name>
    <dbReference type="NCBI Taxonomy" id="1723730"/>
    <lineage>
        <taxon>Bacteria</taxon>
        <taxon>Pseudomonadati</taxon>
        <taxon>Pseudomonadota</taxon>
        <taxon>Betaproteobacteria</taxon>
        <taxon>Burkholderiales</taxon>
        <taxon>Burkholderiaceae</taxon>
        <taxon>Paraburkholderia</taxon>
    </lineage>
</organism>
<dbReference type="Gene3D" id="2.130.10.10">
    <property type="entry name" value="YVTN repeat-like/Quinoprotein amine dehydrogenase"/>
    <property type="match status" value="2"/>
</dbReference>
<evidence type="ECO:0000313" key="5">
    <source>
        <dbReference type="EMBL" id="CAB3778314.1"/>
    </source>
</evidence>
<dbReference type="CDD" id="cd15482">
    <property type="entry name" value="Sialidase_non-viral"/>
    <property type="match status" value="1"/>
</dbReference>
<dbReference type="RefSeq" id="WP_129563499.1">
    <property type="nucleotide sequence ID" value="NZ_CADIKL010000002.1"/>
</dbReference>
<dbReference type="GO" id="GO:0015979">
    <property type="term" value="P:photosynthesis"/>
    <property type="evidence" value="ECO:0007669"/>
    <property type="project" value="UniProtKB-KW"/>
</dbReference>
<reference evidence="5 6" key="1">
    <citation type="submission" date="2020-04" db="EMBL/GenBank/DDBJ databases">
        <authorList>
            <person name="De Canck E."/>
        </authorList>
    </citation>
    <scope>NUCLEOTIDE SEQUENCE [LARGE SCALE GENOMIC DNA]</scope>
    <source>
        <strain evidence="5 6">LMG 28688</strain>
    </source>
</reference>
<keyword evidence="2" id="KW-0604">Photosystem II</keyword>
<evidence type="ECO:0000256" key="3">
    <source>
        <dbReference type="SAM" id="SignalP"/>
    </source>
</evidence>
<dbReference type="PANTHER" id="PTHR47199:SF2">
    <property type="entry name" value="PHOTOSYSTEM II STABILITY_ASSEMBLY FACTOR HCF136, CHLOROPLASTIC"/>
    <property type="match status" value="1"/>
</dbReference>
<sequence>MLKIIALLVALCACLPALAQTGEKPVTLIETPAHPWQAPAHKMMLDATRAGARIVAVGEHGIVLLSDDDGQSFRQAVKVPVGSTLTAVTFSDARHGWAAGHWGAIIATQDGGETWKLQRVDTSTDQPIFSIDFLNARDGFAVGLWSLLLVTHDGGNTWTRVAVPKPAGGSRADRNLYRIFTDRSNTIYVAAEQGSVLRSRDGGISWKWLETGGKGSLWAGAAAPDGRIFVGGLLGNVYGSADAGESWLRVDSHASGSITDLVATRDGVVGVGLDGFVLDARSGEPAFAASQRTDRAALTAVVINGKGMPVLFSKDGVVGR</sequence>
<feature type="chain" id="PRO_5026819063" evidence="3">
    <location>
        <begin position="20"/>
        <end position="320"/>
    </location>
</feature>
<dbReference type="GO" id="GO:0009523">
    <property type="term" value="C:photosystem II"/>
    <property type="evidence" value="ECO:0007669"/>
    <property type="project" value="UniProtKB-KW"/>
</dbReference>
<dbReference type="InterPro" id="IPR015943">
    <property type="entry name" value="WD40/YVTN_repeat-like_dom_sf"/>
</dbReference>
<keyword evidence="6" id="KW-1185">Reference proteome</keyword>
<dbReference type="InterPro" id="IPR036278">
    <property type="entry name" value="Sialidase_sf"/>
</dbReference>
<gene>
    <name evidence="5" type="primary">hcf136_1</name>
    <name evidence="5" type="ORF">LMG28688_00565</name>
</gene>
<evidence type="ECO:0000256" key="2">
    <source>
        <dbReference type="ARBA" id="ARBA00023276"/>
    </source>
</evidence>
<keyword evidence="3" id="KW-0732">Signal</keyword>
<name>A0A6J5FHH4_9BURK</name>
<dbReference type="InterPro" id="IPR028203">
    <property type="entry name" value="PSII_CF48-like_dom"/>
</dbReference>
<feature type="domain" description="Photosynthesis system II assembly factor Ycf48/Hcf136-like" evidence="4">
    <location>
        <begin position="75"/>
        <end position="255"/>
    </location>
</feature>